<sequence length="147" mass="16686">MTTKITPEAVKERIAALESAGELSLKEQFYLEYMRESLDKDRRIEQLTAERDALREEGIGTNTKAAADIYFQLVEELDVPTGGSLVQCIDNMRERLAALESRTVKLPQRHSMLLREDFNEDYHTEMAYKADEVNASLAAAGIKMEVE</sequence>
<protein>
    <recommendedName>
        <fullName evidence="2">Ead/Ea22-like family protein</fullName>
    </recommendedName>
</protein>
<organism evidence="1">
    <name type="scientific">Klebsiella pneumoniae</name>
    <dbReference type="NCBI Taxonomy" id="573"/>
    <lineage>
        <taxon>Bacteria</taxon>
        <taxon>Pseudomonadati</taxon>
        <taxon>Pseudomonadota</taxon>
        <taxon>Gammaproteobacteria</taxon>
        <taxon>Enterobacterales</taxon>
        <taxon>Enterobacteriaceae</taxon>
        <taxon>Klebsiella/Raoultella group</taxon>
        <taxon>Klebsiella</taxon>
        <taxon>Klebsiella pneumoniae complex</taxon>
    </lineage>
</organism>
<evidence type="ECO:0000313" key="1">
    <source>
        <dbReference type="EMBL" id="VTM52419.1"/>
    </source>
</evidence>
<dbReference type="AlphaFoldDB" id="A0A4P0XX18"/>
<reference evidence="1" key="1">
    <citation type="submission" date="2019-04" db="EMBL/GenBank/DDBJ databases">
        <authorList>
            <consortium name="Pathogen Informatics"/>
        </authorList>
    </citation>
    <scope>NUCLEOTIDE SEQUENCE</scope>
    <source>
        <strain evidence="1">NCTC9183</strain>
    </source>
</reference>
<gene>
    <name evidence="1" type="ORF">NCTC9183_02072</name>
</gene>
<evidence type="ECO:0008006" key="2">
    <source>
        <dbReference type="Google" id="ProtNLM"/>
    </source>
</evidence>
<dbReference type="Proteomes" id="UP000507695">
    <property type="component" value="Unassembled WGS sequence"/>
</dbReference>
<dbReference type="EMBL" id="CABDVL010000003">
    <property type="protein sequence ID" value="VTM52419.1"/>
    <property type="molecule type" value="Genomic_DNA"/>
</dbReference>
<accession>A0A4P0XX18</accession>
<name>A0A4P0XX18_KLEPN</name>
<proteinExistence type="predicted"/>